<reference evidence="1 2" key="1">
    <citation type="submission" date="2020-04" db="EMBL/GenBank/DDBJ databases">
        <title>Molecular characterization of pseudomonads from Agaricus bisporus reveal novel blotch 2 pathogens in Western Europe.</title>
        <authorList>
            <person name="Taparia T."/>
            <person name="Krijger M."/>
            <person name="Haynes E."/>
            <person name="Elpinstone J.G."/>
            <person name="Noble R."/>
            <person name="Van Der Wolf J."/>
        </authorList>
    </citation>
    <scope>NUCLEOTIDE SEQUENCE [LARGE SCALE GENOMIC DNA]</scope>
    <source>
        <strain evidence="1 2">H7001</strain>
    </source>
</reference>
<sequence length="369" mass="40185">MMQDVENITRQSNNSVSCPASVLGMAKETSRSLLTQIFFWGAISVSTASQAQTALQGVWQGQLGSSAITACFNPQANGDGGSYYYNRHRVPIPLSATSVPGAWNEHTEDGQSTGTWNIDTSSDAAIKGTWHSPKDATALPIVLQRVEPSEASKDCGSDAYVNSLEATNGMTTIEKGSTNGHAYTVATKAGQKTLSVVGNNDSATRKINKAIAKIAYDPKGVETFNRERRESLADVARPFTSEISVRPTYWTAHWVTVQFYHWEKGYGRSGISWTYHTWSLDTGDEVDPWSWIGSQTKLNAWLKAHTELGPECADSEHGPLELTFDAKGINLAEAATGRDCDLDYSLSWLDVKPMLSAKGKAAYDSLQDK</sequence>
<evidence type="ECO:0000313" key="2">
    <source>
        <dbReference type="Proteomes" id="UP000539985"/>
    </source>
</evidence>
<dbReference type="AlphaFoldDB" id="A0A7Y7XDS2"/>
<dbReference type="RefSeq" id="WP_177102382.1">
    <property type="nucleotide sequence ID" value="NZ_JACAQB010000006.1"/>
</dbReference>
<protein>
    <submittedName>
        <fullName evidence="1">Uncharacterized protein</fullName>
    </submittedName>
</protein>
<name>A0A7Y7XDS2_9PSED</name>
<dbReference type="Proteomes" id="UP000539985">
    <property type="component" value="Unassembled WGS sequence"/>
</dbReference>
<accession>A0A7Y7XDS2</accession>
<dbReference type="EMBL" id="JACAQB010000006">
    <property type="protein sequence ID" value="NWB96927.1"/>
    <property type="molecule type" value="Genomic_DNA"/>
</dbReference>
<comment type="caution">
    <text evidence="1">The sequence shown here is derived from an EMBL/GenBank/DDBJ whole genome shotgun (WGS) entry which is preliminary data.</text>
</comment>
<organism evidence="1 2">
    <name type="scientific">Pseudomonas gingeri</name>
    <dbReference type="NCBI Taxonomy" id="117681"/>
    <lineage>
        <taxon>Bacteria</taxon>
        <taxon>Pseudomonadati</taxon>
        <taxon>Pseudomonadota</taxon>
        <taxon>Gammaproteobacteria</taxon>
        <taxon>Pseudomonadales</taxon>
        <taxon>Pseudomonadaceae</taxon>
        <taxon>Pseudomonas</taxon>
    </lineage>
</organism>
<proteinExistence type="predicted"/>
<evidence type="ECO:0000313" key="1">
    <source>
        <dbReference type="EMBL" id="NWB96927.1"/>
    </source>
</evidence>
<gene>
    <name evidence="1" type="ORF">HX882_13575</name>
</gene>